<organism evidence="1 2">
    <name type="scientific">Falsiroseomonas algicola</name>
    <dbReference type="NCBI Taxonomy" id="2716930"/>
    <lineage>
        <taxon>Bacteria</taxon>
        <taxon>Pseudomonadati</taxon>
        <taxon>Pseudomonadota</taxon>
        <taxon>Alphaproteobacteria</taxon>
        <taxon>Acetobacterales</taxon>
        <taxon>Roseomonadaceae</taxon>
        <taxon>Falsiroseomonas</taxon>
    </lineage>
</organism>
<proteinExistence type="predicted"/>
<sequence length="124" mass="13781">MREIVIAEEFVAKPDGAGQFLHGEIHHVTRWPAVGTGAMYTPVAKYFVWPGVAAPEVLRPHWRIDCVLREHHLAPAPDWLGRRLADAMMLHGIVREPLAVTWQIATAVGSESRGPIWDGDDGED</sequence>
<dbReference type="AlphaFoldDB" id="A0A6M1LHJ7"/>
<protein>
    <submittedName>
        <fullName evidence="1">Uncharacterized protein</fullName>
    </submittedName>
</protein>
<gene>
    <name evidence="1" type="ORF">G3576_07410</name>
</gene>
<name>A0A6M1LHJ7_9PROT</name>
<reference evidence="1 2" key="1">
    <citation type="submission" date="2020-03" db="EMBL/GenBank/DDBJ databases">
        <title>Roseomonas stagni sp. nov., isolated from pond water in Japan.</title>
        <authorList>
            <person name="Furuhata K."/>
            <person name="Miyamoto H."/>
            <person name="Goto K."/>
        </authorList>
    </citation>
    <scope>NUCLEOTIDE SEQUENCE [LARGE SCALE GENOMIC DNA]</scope>
    <source>
        <strain evidence="1 2">PeD5</strain>
    </source>
</reference>
<comment type="caution">
    <text evidence="1">The sequence shown here is derived from an EMBL/GenBank/DDBJ whole genome shotgun (WGS) entry which is preliminary data.</text>
</comment>
<dbReference type="RefSeq" id="WP_164693706.1">
    <property type="nucleotide sequence ID" value="NZ_JAAIKB010000002.1"/>
</dbReference>
<keyword evidence="2" id="KW-1185">Reference proteome</keyword>
<evidence type="ECO:0000313" key="1">
    <source>
        <dbReference type="EMBL" id="NGM19838.1"/>
    </source>
</evidence>
<dbReference type="EMBL" id="JAAIKB010000002">
    <property type="protein sequence ID" value="NGM19838.1"/>
    <property type="molecule type" value="Genomic_DNA"/>
</dbReference>
<accession>A0A6M1LHJ7</accession>
<dbReference type="Proteomes" id="UP000475385">
    <property type="component" value="Unassembled WGS sequence"/>
</dbReference>
<evidence type="ECO:0000313" key="2">
    <source>
        <dbReference type="Proteomes" id="UP000475385"/>
    </source>
</evidence>